<evidence type="ECO:0000313" key="1">
    <source>
        <dbReference type="EMBL" id="WCL92023.1"/>
    </source>
</evidence>
<protein>
    <submittedName>
        <fullName evidence="1">Uncharacterized protein</fullName>
    </submittedName>
</protein>
<reference evidence="1 2" key="1">
    <citation type="journal article" date="2004" name="Nat. Biotechnol.">
        <title>Complete genome sequence of the metabolically versatile photosynthetic bacterium Rhodopseudomonas palustris.</title>
        <authorList>
            <person name="Larimer F.W."/>
            <person name="Chain P."/>
            <person name="Hauser L."/>
            <person name="Lamerdin J."/>
            <person name="Malfatti S."/>
            <person name="Do L."/>
            <person name="Land M.L."/>
            <person name="Pelletier D.A."/>
            <person name="Beatty J.T."/>
            <person name="Lang A.S."/>
            <person name="Tabita F.R."/>
            <person name="Gibson J.L."/>
            <person name="Hanson T.E."/>
            <person name="Bobst C."/>
            <person name="Torres J.L."/>
            <person name="Peres C."/>
            <person name="Harrison F.H."/>
            <person name="Gibson J."/>
            <person name="Harwood C.S."/>
        </authorList>
    </citation>
    <scope>NUCLEOTIDE SEQUENCE [LARGE SCALE GENOMIC DNA]</scope>
    <source>
        <strain evidence="2">ATCC BAA-98 / CGA009</strain>
    </source>
</reference>
<dbReference type="Proteomes" id="UP000001426">
    <property type="component" value="Chromosome"/>
</dbReference>
<keyword evidence="2" id="KW-1185">Reference proteome</keyword>
<dbReference type="RefSeq" id="WP_158255402.1">
    <property type="nucleotide sequence ID" value="NZ_CP116810.1"/>
</dbReference>
<name>A0AAF0BQ16_RHOPA</name>
<gene>
    <name evidence="1" type="ORF">TX73_009655</name>
</gene>
<dbReference type="AlphaFoldDB" id="A0AAF0BQ16"/>
<sequence>MIQLNCARRDRDARYRTVIFESFKSHELIGDDSAIGLSVTGRLDDLPAFAAAQTGFAG</sequence>
<accession>A0AAF0BQ16</accession>
<proteinExistence type="predicted"/>
<organism evidence="1 2">
    <name type="scientific">Rhodopseudomonas palustris (strain ATCC BAA-98 / CGA009)</name>
    <dbReference type="NCBI Taxonomy" id="258594"/>
    <lineage>
        <taxon>Bacteria</taxon>
        <taxon>Pseudomonadati</taxon>
        <taxon>Pseudomonadota</taxon>
        <taxon>Alphaproteobacteria</taxon>
        <taxon>Hyphomicrobiales</taxon>
        <taxon>Nitrobacteraceae</taxon>
        <taxon>Rhodopseudomonas</taxon>
    </lineage>
</organism>
<dbReference type="EMBL" id="CP116810">
    <property type="protein sequence ID" value="WCL92023.1"/>
    <property type="molecule type" value="Genomic_DNA"/>
</dbReference>
<dbReference type="GeneID" id="66892915"/>
<dbReference type="KEGG" id="rpa:TX73_009655"/>
<evidence type="ECO:0000313" key="2">
    <source>
        <dbReference type="Proteomes" id="UP000001426"/>
    </source>
</evidence>